<sequence length="96" mass="10192">MAENPKTKVESSDKSQTFFQNLSIDTSKTPSRSTPSSPLSLRKTASVRNSCLCSPTTHAGSFRCRLHRAHPGLRHGSMSVGSKLSELAGKSDGGSS</sequence>
<name>A0A9N7NUA2_STRHE</name>
<organism evidence="2 3">
    <name type="scientific">Striga hermonthica</name>
    <name type="common">Purple witchweed</name>
    <name type="synonym">Buchnera hermonthica</name>
    <dbReference type="NCBI Taxonomy" id="68872"/>
    <lineage>
        <taxon>Eukaryota</taxon>
        <taxon>Viridiplantae</taxon>
        <taxon>Streptophyta</taxon>
        <taxon>Embryophyta</taxon>
        <taxon>Tracheophyta</taxon>
        <taxon>Spermatophyta</taxon>
        <taxon>Magnoliopsida</taxon>
        <taxon>eudicotyledons</taxon>
        <taxon>Gunneridae</taxon>
        <taxon>Pentapetalae</taxon>
        <taxon>asterids</taxon>
        <taxon>lamiids</taxon>
        <taxon>Lamiales</taxon>
        <taxon>Orobanchaceae</taxon>
        <taxon>Buchnereae</taxon>
        <taxon>Striga</taxon>
    </lineage>
</organism>
<keyword evidence="3" id="KW-1185">Reference proteome</keyword>
<dbReference type="PANTHER" id="PTHR33132">
    <property type="entry name" value="OSJNBB0118P14.9 PROTEIN"/>
    <property type="match status" value="1"/>
</dbReference>
<feature type="region of interest" description="Disordered" evidence="1">
    <location>
        <begin position="1"/>
        <end position="41"/>
    </location>
</feature>
<reference evidence="2" key="1">
    <citation type="submission" date="2019-12" db="EMBL/GenBank/DDBJ databases">
        <authorList>
            <person name="Scholes J."/>
        </authorList>
    </citation>
    <scope>NUCLEOTIDE SEQUENCE</scope>
</reference>
<gene>
    <name evidence="2" type="ORF">SHERM_03976</name>
</gene>
<dbReference type="Proteomes" id="UP001153555">
    <property type="component" value="Unassembled WGS sequence"/>
</dbReference>
<feature type="compositionally biased region" description="Polar residues" evidence="1">
    <location>
        <begin position="14"/>
        <end position="25"/>
    </location>
</feature>
<dbReference type="OrthoDB" id="1932391at2759"/>
<comment type="caution">
    <text evidence="2">The sequence shown here is derived from an EMBL/GenBank/DDBJ whole genome shotgun (WGS) entry which is preliminary data.</text>
</comment>
<proteinExistence type="predicted"/>
<feature type="compositionally biased region" description="Basic and acidic residues" evidence="1">
    <location>
        <begin position="1"/>
        <end position="13"/>
    </location>
</feature>
<evidence type="ECO:0000313" key="3">
    <source>
        <dbReference type="Proteomes" id="UP001153555"/>
    </source>
</evidence>
<feature type="compositionally biased region" description="Low complexity" evidence="1">
    <location>
        <begin position="26"/>
        <end position="41"/>
    </location>
</feature>
<evidence type="ECO:0000256" key="1">
    <source>
        <dbReference type="SAM" id="MobiDB-lite"/>
    </source>
</evidence>
<dbReference type="EMBL" id="CACSLK010030184">
    <property type="protein sequence ID" value="CAA0836948.1"/>
    <property type="molecule type" value="Genomic_DNA"/>
</dbReference>
<evidence type="ECO:0000313" key="2">
    <source>
        <dbReference type="EMBL" id="CAA0836948.1"/>
    </source>
</evidence>
<dbReference type="PANTHER" id="PTHR33132:SF142">
    <property type="entry name" value="SERINE-RICH PROTEIN-LIKE PROTEIN"/>
    <property type="match status" value="1"/>
</dbReference>
<dbReference type="AlphaFoldDB" id="A0A9N7NUA2"/>
<protein>
    <submittedName>
        <fullName evidence="2">Serine-rich protein-related</fullName>
    </submittedName>
</protein>
<feature type="region of interest" description="Disordered" evidence="1">
    <location>
        <begin position="72"/>
        <end position="96"/>
    </location>
</feature>
<accession>A0A9N7NUA2</accession>